<reference evidence="2 3" key="1">
    <citation type="journal article" date="2023" name="Elife">
        <title>Identification of key yeast species and microbe-microbe interactions impacting larval growth of Drosophila in the wild.</title>
        <authorList>
            <person name="Mure A."/>
            <person name="Sugiura Y."/>
            <person name="Maeda R."/>
            <person name="Honda K."/>
            <person name="Sakurai N."/>
            <person name="Takahashi Y."/>
            <person name="Watada M."/>
            <person name="Katoh T."/>
            <person name="Gotoh A."/>
            <person name="Gotoh Y."/>
            <person name="Taniguchi I."/>
            <person name="Nakamura K."/>
            <person name="Hayashi T."/>
            <person name="Katayama T."/>
            <person name="Uemura T."/>
            <person name="Hattori Y."/>
        </authorList>
    </citation>
    <scope>NUCLEOTIDE SEQUENCE [LARGE SCALE GENOMIC DNA]</scope>
    <source>
        <strain evidence="2 3">KH-74</strain>
    </source>
</reference>
<dbReference type="Pfam" id="PF06127">
    <property type="entry name" value="Mpo1-like"/>
    <property type="match status" value="1"/>
</dbReference>
<evidence type="ECO:0000256" key="1">
    <source>
        <dbReference type="SAM" id="Phobius"/>
    </source>
</evidence>
<accession>A0AAV5S260</accession>
<evidence type="ECO:0000313" key="3">
    <source>
        <dbReference type="Proteomes" id="UP001377567"/>
    </source>
</evidence>
<feature type="transmembrane region" description="Helical" evidence="1">
    <location>
        <begin position="134"/>
        <end position="155"/>
    </location>
</feature>
<dbReference type="GO" id="GO:0016020">
    <property type="term" value="C:membrane"/>
    <property type="evidence" value="ECO:0007669"/>
    <property type="project" value="GOC"/>
</dbReference>
<dbReference type="PANTHER" id="PTHR28026:SF9">
    <property type="entry name" value="2-HYDROXY-PALMITIC ACID DIOXYGENASE MPO1"/>
    <property type="match status" value="1"/>
</dbReference>
<dbReference type="EMBL" id="BTGD01000016">
    <property type="protein sequence ID" value="GMM57813.1"/>
    <property type="molecule type" value="Genomic_DNA"/>
</dbReference>
<dbReference type="Proteomes" id="UP001377567">
    <property type="component" value="Unassembled WGS sequence"/>
</dbReference>
<organism evidence="2 3">
    <name type="scientific">Maudiozyma humilis</name>
    <name type="common">Sour dough yeast</name>
    <name type="synonym">Kazachstania humilis</name>
    <dbReference type="NCBI Taxonomy" id="51915"/>
    <lineage>
        <taxon>Eukaryota</taxon>
        <taxon>Fungi</taxon>
        <taxon>Dikarya</taxon>
        <taxon>Ascomycota</taxon>
        <taxon>Saccharomycotina</taxon>
        <taxon>Saccharomycetes</taxon>
        <taxon>Saccharomycetales</taxon>
        <taxon>Saccharomycetaceae</taxon>
        <taxon>Maudiozyma</taxon>
    </lineage>
</organism>
<comment type="caution">
    <text evidence="2">The sequence shown here is derived from an EMBL/GenBank/DDBJ whole genome shotgun (WGS) entry which is preliminary data.</text>
</comment>
<dbReference type="GO" id="GO:0005783">
    <property type="term" value="C:endoplasmic reticulum"/>
    <property type="evidence" value="ECO:0007669"/>
    <property type="project" value="TreeGrafter"/>
</dbReference>
<evidence type="ECO:0000313" key="2">
    <source>
        <dbReference type="EMBL" id="GMM57813.1"/>
    </source>
</evidence>
<proteinExistence type="predicted"/>
<name>A0AAV5S260_MAUHU</name>
<keyword evidence="1" id="KW-0472">Membrane</keyword>
<keyword evidence="1" id="KW-1133">Transmembrane helix</keyword>
<keyword evidence="3" id="KW-1185">Reference proteome</keyword>
<gene>
    <name evidence="2" type="ORF">DAKH74_044290</name>
</gene>
<feature type="transmembrane region" description="Helical" evidence="1">
    <location>
        <begin position="23"/>
        <end position="43"/>
    </location>
</feature>
<dbReference type="PANTHER" id="PTHR28026">
    <property type="entry name" value="DUF962 DOMAIN PROTEIN (AFU_ORTHOLOGUE AFUA_8G05310)"/>
    <property type="match status" value="1"/>
</dbReference>
<dbReference type="InterPro" id="IPR009305">
    <property type="entry name" value="Mpo1-like"/>
</dbReference>
<feature type="transmembrane region" description="Helical" evidence="1">
    <location>
        <begin position="63"/>
        <end position="92"/>
    </location>
</feature>
<keyword evidence="1" id="KW-0812">Transmembrane</keyword>
<dbReference type="AlphaFoldDB" id="A0AAV5S260"/>
<sequence>MPGNLLDLRAQLRFYKLYHFQPVNVAIHSVFIPTILAMSAALLHRVPITFLGIQGLTLTHILSVPYCAFYCALCLPTGLLASAILVLLNIALDKQWIHTSLQQEWTVFTAAWIAQFIGHGVFEKRRPALLDNLVQSLVLAPYFIMFELLFQFGFYEDLHQQLRSDVRTYKAQ</sequence>
<protein>
    <submittedName>
        <fullName evidence="2">Mpo1 protein</fullName>
    </submittedName>
</protein>
<dbReference type="GO" id="GO:0046521">
    <property type="term" value="P:sphingoid catabolic process"/>
    <property type="evidence" value="ECO:0007669"/>
    <property type="project" value="TreeGrafter"/>
</dbReference>